<keyword evidence="6" id="KW-1185">Reference proteome</keyword>
<dbReference type="SMART" id="SM00195">
    <property type="entry name" value="DSPc"/>
    <property type="match status" value="1"/>
</dbReference>
<feature type="region of interest" description="Disordered" evidence="3">
    <location>
        <begin position="181"/>
        <end position="240"/>
    </location>
</feature>
<dbReference type="PANTHER" id="PTHR10367">
    <property type="entry name" value="MRNA-CAPPING ENZYME"/>
    <property type="match status" value="1"/>
</dbReference>
<evidence type="ECO:0000256" key="1">
    <source>
        <dbReference type="ARBA" id="ARBA00022801"/>
    </source>
</evidence>
<evidence type="ECO:0000313" key="6">
    <source>
        <dbReference type="Proteomes" id="UP001209878"/>
    </source>
</evidence>
<dbReference type="GO" id="GO:0004721">
    <property type="term" value="F:phosphoprotein phosphatase activity"/>
    <property type="evidence" value="ECO:0007669"/>
    <property type="project" value="UniProtKB-KW"/>
</dbReference>
<organism evidence="5 6">
    <name type="scientific">Ridgeia piscesae</name>
    <name type="common">Tubeworm</name>
    <dbReference type="NCBI Taxonomy" id="27915"/>
    <lineage>
        <taxon>Eukaryota</taxon>
        <taxon>Metazoa</taxon>
        <taxon>Spiralia</taxon>
        <taxon>Lophotrochozoa</taxon>
        <taxon>Annelida</taxon>
        <taxon>Polychaeta</taxon>
        <taxon>Sedentaria</taxon>
        <taxon>Canalipalpata</taxon>
        <taxon>Sabellida</taxon>
        <taxon>Siboglinidae</taxon>
        <taxon>Ridgeia</taxon>
    </lineage>
</organism>
<evidence type="ECO:0000256" key="3">
    <source>
        <dbReference type="SAM" id="MobiDB-lite"/>
    </source>
</evidence>
<dbReference type="InterPro" id="IPR029021">
    <property type="entry name" value="Prot-tyrosine_phosphatase-like"/>
</dbReference>
<evidence type="ECO:0000259" key="4">
    <source>
        <dbReference type="PROSITE" id="PS50056"/>
    </source>
</evidence>
<sequence length="323" mass="36660">MSRWEDYSAVGDRIAGTRFISFKVPLHQGLSTMVEESDRMTPRDLVAKVKAMGYDLGLVVDLTNTSRYYNYKEIEDLGICYHKIHTEGHVVPSKAVRKNFFATVDEFLRNNVDNDLLVGVHCTHGVNRTGYLVCKYMITRLNFQAKDAIAAFNMARGHPLERSNYIADLWNSTPGNNIGADTDTKTSSLSNQDTAARPRDRVVRGTRRQRGDYPPIRGMYRHNTPHSPEQEKSWRNPLQTHPWGTSYHPFDSAPQYQMPWQPMDYPQWQPPPWQLPSNGYSSGSGQQRFVNRQFAGGANGEQTDLGAGYYEYSTCYGGGYPGQ</sequence>
<protein>
    <recommendedName>
        <fullName evidence="4">Tyrosine specific protein phosphatases domain-containing protein</fullName>
    </recommendedName>
</protein>
<feature type="domain" description="Tyrosine specific protein phosphatases" evidence="4">
    <location>
        <begin position="98"/>
        <end position="167"/>
    </location>
</feature>
<dbReference type="InterPro" id="IPR000340">
    <property type="entry name" value="Dual-sp_phosphatase_cat-dom"/>
</dbReference>
<dbReference type="AlphaFoldDB" id="A0AAD9KE64"/>
<keyword evidence="2" id="KW-0904">Protein phosphatase</keyword>
<keyword evidence="1" id="KW-0378">Hydrolase</keyword>
<name>A0AAD9KE64_RIDPI</name>
<evidence type="ECO:0000256" key="2">
    <source>
        <dbReference type="ARBA" id="ARBA00022912"/>
    </source>
</evidence>
<dbReference type="InterPro" id="IPR016130">
    <property type="entry name" value="Tyr_Pase_AS"/>
</dbReference>
<dbReference type="GO" id="GO:0004651">
    <property type="term" value="F:polynucleotide 5'-phosphatase activity"/>
    <property type="evidence" value="ECO:0007669"/>
    <property type="project" value="TreeGrafter"/>
</dbReference>
<dbReference type="PROSITE" id="PS50056">
    <property type="entry name" value="TYR_PHOSPHATASE_2"/>
    <property type="match status" value="1"/>
</dbReference>
<proteinExistence type="predicted"/>
<dbReference type="PANTHER" id="PTHR10367:SF9">
    <property type="entry name" value="DUAL-SPECIFICITY PHOSPHATASE 11 (RNA_RNP COMPLEX 1-INTERACTING)"/>
    <property type="match status" value="1"/>
</dbReference>
<dbReference type="SUPFAM" id="SSF52799">
    <property type="entry name" value="(Phosphotyrosine protein) phosphatases II"/>
    <property type="match status" value="1"/>
</dbReference>
<reference evidence="5" key="1">
    <citation type="journal article" date="2023" name="Mol. Biol. Evol.">
        <title>Third-Generation Sequencing Reveals the Adaptive Role of the Epigenome in Three Deep-Sea Polychaetes.</title>
        <authorList>
            <person name="Perez M."/>
            <person name="Aroh O."/>
            <person name="Sun Y."/>
            <person name="Lan Y."/>
            <person name="Juniper S.K."/>
            <person name="Young C.R."/>
            <person name="Angers B."/>
            <person name="Qian P.Y."/>
        </authorList>
    </citation>
    <scope>NUCLEOTIDE SEQUENCE</scope>
    <source>
        <strain evidence="5">R07B-5</strain>
    </source>
</reference>
<comment type="caution">
    <text evidence="5">The sequence shown here is derived from an EMBL/GenBank/DDBJ whole genome shotgun (WGS) entry which is preliminary data.</text>
</comment>
<dbReference type="InterPro" id="IPR000387">
    <property type="entry name" value="Tyr_Pase_dom"/>
</dbReference>
<dbReference type="EMBL" id="JAODUO010001164">
    <property type="protein sequence ID" value="KAK2170059.1"/>
    <property type="molecule type" value="Genomic_DNA"/>
</dbReference>
<feature type="compositionally biased region" description="Polar residues" evidence="3">
    <location>
        <begin position="185"/>
        <end position="194"/>
    </location>
</feature>
<accession>A0AAD9KE64</accession>
<evidence type="ECO:0000313" key="5">
    <source>
        <dbReference type="EMBL" id="KAK2170059.1"/>
    </source>
</evidence>
<dbReference type="Gene3D" id="3.90.190.10">
    <property type="entry name" value="Protein tyrosine phosphatase superfamily"/>
    <property type="match status" value="1"/>
</dbReference>
<dbReference type="PROSITE" id="PS00383">
    <property type="entry name" value="TYR_PHOSPHATASE_1"/>
    <property type="match status" value="1"/>
</dbReference>
<gene>
    <name evidence="5" type="ORF">NP493_1165g01066</name>
</gene>
<dbReference type="Proteomes" id="UP001209878">
    <property type="component" value="Unassembled WGS sequence"/>
</dbReference>
<dbReference type="Pfam" id="PF00782">
    <property type="entry name" value="DSPc"/>
    <property type="match status" value="1"/>
</dbReference>
<dbReference type="InterPro" id="IPR020422">
    <property type="entry name" value="TYR_PHOSPHATASE_DUAL_dom"/>
</dbReference>
<dbReference type="InterPro" id="IPR051029">
    <property type="entry name" value="mRNA_Capping_Enz/RNA_Phosphat"/>
</dbReference>